<dbReference type="Proteomes" id="UP001215280">
    <property type="component" value="Unassembled WGS sequence"/>
</dbReference>
<dbReference type="EMBL" id="JARJLG010000140">
    <property type="protein sequence ID" value="KAJ7737878.1"/>
    <property type="molecule type" value="Genomic_DNA"/>
</dbReference>
<protein>
    <submittedName>
        <fullName evidence="1">Uncharacterized protein</fullName>
    </submittedName>
</protein>
<dbReference type="AlphaFoldDB" id="A0AAD7IAS9"/>
<proteinExistence type="predicted"/>
<organism evidence="1 2">
    <name type="scientific">Mycena maculata</name>
    <dbReference type="NCBI Taxonomy" id="230809"/>
    <lineage>
        <taxon>Eukaryota</taxon>
        <taxon>Fungi</taxon>
        <taxon>Dikarya</taxon>
        <taxon>Basidiomycota</taxon>
        <taxon>Agaricomycotina</taxon>
        <taxon>Agaricomycetes</taxon>
        <taxon>Agaricomycetidae</taxon>
        <taxon>Agaricales</taxon>
        <taxon>Marasmiineae</taxon>
        <taxon>Mycenaceae</taxon>
        <taxon>Mycena</taxon>
    </lineage>
</organism>
<accession>A0AAD7IAS9</accession>
<sequence length="127" mass="13738">MRIQSPFMYVRSHRKINAYSLNPGPVFTNMIQKEDTAAGFKVSGGGPGVIDEDGTPNTEKYDWKTLQEGAATTLVAAFDPILSNKPVAYLDDCKVATETVAPHSSDPANASLLLTVTEKVIGQSFEF</sequence>
<reference evidence="1" key="1">
    <citation type="submission" date="2023-03" db="EMBL/GenBank/DDBJ databases">
        <title>Massive genome expansion in bonnet fungi (Mycena s.s.) driven by repeated elements and novel gene families across ecological guilds.</title>
        <authorList>
            <consortium name="Lawrence Berkeley National Laboratory"/>
            <person name="Harder C.B."/>
            <person name="Miyauchi S."/>
            <person name="Viragh M."/>
            <person name="Kuo A."/>
            <person name="Thoen E."/>
            <person name="Andreopoulos B."/>
            <person name="Lu D."/>
            <person name="Skrede I."/>
            <person name="Drula E."/>
            <person name="Henrissat B."/>
            <person name="Morin E."/>
            <person name="Kohler A."/>
            <person name="Barry K."/>
            <person name="LaButti K."/>
            <person name="Morin E."/>
            <person name="Salamov A."/>
            <person name="Lipzen A."/>
            <person name="Mereny Z."/>
            <person name="Hegedus B."/>
            <person name="Baldrian P."/>
            <person name="Stursova M."/>
            <person name="Weitz H."/>
            <person name="Taylor A."/>
            <person name="Grigoriev I.V."/>
            <person name="Nagy L.G."/>
            <person name="Martin F."/>
            <person name="Kauserud H."/>
        </authorList>
    </citation>
    <scope>NUCLEOTIDE SEQUENCE</scope>
    <source>
        <strain evidence="1">CBHHK188m</strain>
    </source>
</reference>
<evidence type="ECO:0000313" key="2">
    <source>
        <dbReference type="Proteomes" id="UP001215280"/>
    </source>
</evidence>
<gene>
    <name evidence="1" type="ORF">DFH07DRAFT_90867</name>
</gene>
<keyword evidence="2" id="KW-1185">Reference proteome</keyword>
<dbReference type="Gene3D" id="3.40.50.720">
    <property type="entry name" value="NAD(P)-binding Rossmann-like Domain"/>
    <property type="match status" value="1"/>
</dbReference>
<comment type="caution">
    <text evidence="1">The sequence shown here is derived from an EMBL/GenBank/DDBJ whole genome shotgun (WGS) entry which is preliminary data.</text>
</comment>
<name>A0AAD7IAS9_9AGAR</name>
<evidence type="ECO:0000313" key="1">
    <source>
        <dbReference type="EMBL" id="KAJ7737878.1"/>
    </source>
</evidence>